<comment type="miscellaneous">
    <text evidence="8">The reaction proceeds by a bi uni uni bi ping pong mechanism.</text>
</comment>
<dbReference type="OrthoDB" id="9773087at2"/>
<comment type="function">
    <text evidence="8">Catalyzes the condensation of pantoate with beta-alanine in an ATP-dependent reaction via a pantoyl-adenylate intermediate.</text>
</comment>
<dbReference type="PANTHER" id="PTHR21299:SF1">
    <property type="entry name" value="PANTOATE--BETA-ALANINE LIGASE"/>
    <property type="match status" value="1"/>
</dbReference>
<accession>A0A1M7IH64</accession>
<dbReference type="Gene3D" id="3.40.50.620">
    <property type="entry name" value="HUPs"/>
    <property type="match status" value="1"/>
</dbReference>
<dbReference type="HAMAP" id="MF_00158">
    <property type="entry name" value="PanC"/>
    <property type="match status" value="1"/>
</dbReference>
<comment type="pathway">
    <text evidence="1 8">Cofactor biosynthesis; (R)-pantothenate biosynthesis; (R)-pantothenate from (R)-pantoate and beta-alanine: step 1/1.</text>
</comment>
<keyword evidence="4 8" id="KW-0566">Pantothenate biosynthesis</keyword>
<dbReference type="NCBIfam" id="TIGR00018">
    <property type="entry name" value="panC"/>
    <property type="match status" value="1"/>
</dbReference>
<dbReference type="Pfam" id="PF02569">
    <property type="entry name" value="Pantoate_ligase"/>
    <property type="match status" value="1"/>
</dbReference>
<feature type="binding site" evidence="8">
    <location>
        <position position="165"/>
    </location>
    <ligand>
        <name>(R)-pantoate</name>
        <dbReference type="ChEBI" id="CHEBI:15980"/>
    </ligand>
</feature>
<dbReference type="EMBL" id="FRCY01000001">
    <property type="protein sequence ID" value="SHM40081.1"/>
    <property type="molecule type" value="Genomic_DNA"/>
</dbReference>
<evidence type="ECO:0000256" key="3">
    <source>
        <dbReference type="ARBA" id="ARBA00022598"/>
    </source>
</evidence>
<comment type="catalytic activity">
    <reaction evidence="7 8">
        <text>(R)-pantoate + beta-alanine + ATP = (R)-pantothenate + AMP + diphosphate + H(+)</text>
        <dbReference type="Rhea" id="RHEA:10912"/>
        <dbReference type="ChEBI" id="CHEBI:15378"/>
        <dbReference type="ChEBI" id="CHEBI:15980"/>
        <dbReference type="ChEBI" id="CHEBI:29032"/>
        <dbReference type="ChEBI" id="CHEBI:30616"/>
        <dbReference type="ChEBI" id="CHEBI:33019"/>
        <dbReference type="ChEBI" id="CHEBI:57966"/>
        <dbReference type="ChEBI" id="CHEBI:456215"/>
        <dbReference type="EC" id="6.3.2.1"/>
    </reaction>
</comment>
<evidence type="ECO:0000256" key="6">
    <source>
        <dbReference type="ARBA" id="ARBA00022840"/>
    </source>
</evidence>
<evidence type="ECO:0000256" key="2">
    <source>
        <dbReference type="ARBA" id="ARBA00009256"/>
    </source>
</evidence>
<dbReference type="SUPFAM" id="SSF52374">
    <property type="entry name" value="Nucleotidylyl transferase"/>
    <property type="match status" value="1"/>
</dbReference>
<evidence type="ECO:0000256" key="4">
    <source>
        <dbReference type="ARBA" id="ARBA00022655"/>
    </source>
</evidence>
<protein>
    <recommendedName>
        <fullName evidence="8">Pantothenate synthetase</fullName>
        <shortName evidence="8">PS</shortName>
        <ecNumber evidence="8">6.3.2.1</ecNumber>
    </recommendedName>
    <alternativeName>
        <fullName evidence="8">Pantoate--beta-alanine ligase</fullName>
    </alternativeName>
    <alternativeName>
        <fullName evidence="8">Pantoate-activating enzyme</fullName>
    </alternativeName>
</protein>
<evidence type="ECO:0000256" key="8">
    <source>
        <dbReference type="HAMAP-Rule" id="MF_00158"/>
    </source>
</evidence>
<keyword evidence="5 8" id="KW-0547">Nucleotide-binding</keyword>
<keyword evidence="8" id="KW-0963">Cytoplasm</keyword>
<dbReference type="CDD" id="cd00560">
    <property type="entry name" value="PanC"/>
    <property type="match status" value="1"/>
</dbReference>
<feature type="binding site" evidence="8">
    <location>
        <begin position="42"/>
        <end position="49"/>
    </location>
    <ligand>
        <name>ATP</name>
        <dbReference type="ChEBI" id="CHEBI:30616"/>
    </ligand>
</feature>
<dbReference type="UniPathway" id="UPA00028">
    <property type="reaction ID" value="UER00005"/>
</dbReference>
<dbReference type="InterPro" id="IPR003721">
    <property type="entry name" value="Pantoate_ligase"/>
</dbReference>
<sequence length="294" mass="33370">MHLFSYTIPKKPLEKVETIPAVRQQIKRLKSQGKSIGLVPTMGALHRGHVELIRAAKKVSDITVVSIFVNPIQFNNPEDLFKYPRTLARDLELLAEEGVDLVFVPDEKEIYPESVITEFDFGPMEQIMEGKFRPGHFNGVAIVVAKLFHILLPDRAFFGQKDLQQVAIIRRLTADLSMDTRIRMIPTVRDEDGLALSSRNLRLSEKGRTTAPRLYQALRRCETELLNGGDWFTVRNKVIQEELSPAGIQTEYLELVELKRFSLLHKQSNGVPFAICIAANIENIRLIDNLVIGE</sequence>
<dbReference type="Proteomes" id="UP000184513">
    <property type="component" value="Unassembled WGS sequence"/>
</dbReference>
<organism evidence="9 10">
    <name type="scientific">Cyclobacterium lianum</name>
    <dbReference type="NCBI Taxonomy" id="388280"/>
    <lineage>
        <taxon>Bacteria</taxon>
        <taxon>Pseudomonadati</taxon>
        <taxon>Bacteroidota</taxon>
        <taxon>Cytophagia</taxon>
        <taxon>Cytophagales</taxon>
        <taxon>Cyclobacteriaceae</taxon>
        <taxon>Cyclobacterium</taxon>
    </lineage>
</organism>
<reference evidence="9 10" key="1">
    <citation type="submission" date="2016-11" db="EMBL/GenBank/DDBJ databases">
        <authorList>
            <person name="Jaros S."/>
            <person name="Januszkiewicz K."/>
            <person name="Wedrychowicz H."/>
        </authorList>
    </citation>
    <scope>NUCLEOTIDE SEQUENCE [LARGE SCALE GENOMIC DNA]</scope>
    <source>
        <strain evidence="9 10">CGMCC 1.6102</strain>
    </source>
</reference>
<dbReference type="GO" id="GO:0005524">
    <property type="term" value="F:ATP binding"/>
    <property type="evidence" value="ECO:0007669"/>
    <property type="project" value="UniProtKB-KW"/>
</dbReference>
<dbReference type="NCBIfam" id="TIGR00125">
    <property type="entry name" value="cyt_tran_rel"/>
    <property type="match status" value="1"/>
</dbReference>
<dbReference type="GO" id="GO:0005829">
    <property type="term" value="C:cytosol"/>
    <property type="evidence" value="ECO:0007669"/>
    <property type="project" value="TreeGrafter"/>
</dbReference>
<evidence type="ECO:0000313" key="10">
    <source>
        <dbReference type="Proteomes" id="UP000184513"/>
    </source>
</evidence>
<keyword evidence="3 8" id="KW-0436">Ligase</keyword>
<evidence type="ECO:0000256" key="7">
    <source>
        <dbReference type="ARBA" id="ARBA00048258"/>
    </source>
</evidence>
<name>A0A1M7IH64_9BACT</name>
<comment type="similarity">
    <text evidence="2 8">Belongs to the pantothenate synthetase family.</text>
</comment>
<evidence type="ECO:0000256" key="5">
    <source>
        <dbReference type="ARBA" id="ARBA00022741"/>
    </source>
</evidence>
<gene>
    <name evidence="8" type="primary">panC</name>
    <name evidence="9" type="ORF">SAMN04488057_101329</name>
</gene>
<proteinExistence type="inferred from homology"/>
<comment type="subunit">
    <text evidence="8">Homodimer.</text>
</comment>
<dbReference type="InterPro" id="IPR014729">
    <property type="entry name" value="Rossmann-like_a/b/a_fold"/>
</dbReference>
<feature type="binding site" evidence="8">
    <location>
        <begin position="196"/>
        <end position="199"/>
    </location>
    <ligand>
        <name>ATP</name>
        <dbReference type="ChEBI" id="CHEBI:30616"/>
    </ligand>
</feature>
<feature type="binding site" evidence="8">
    <location>
        <position position="73"/>
    </location>
    <ligand>
        <name>beta-alanine</name>
        <dbReference type="ChEBI" id="CHEBI:57966"/>
    </ligand>
</feature>
<dbReference type="InterPro" id="IPR042176">
    <property type="entry name" value="Pantoate_ligase_C"/>
</dbReference>
<dbReference type="STRING" id="388280.SAMN04488057_101329"/>
<keyword evidence="6 8" id="KW-0067">ATP-binding</keyword>
<evidence type="ECO:0000256" key="1">
    <source>
        <dbReference type="ARBA" id="ARBA00004990"/>
    </source>
</evidence>
<dbReference type="AlphaFoldDB" id="A0A1M7IH64"/>
<comment type="subcellular location">
    <subcellularLocation>
        <location evidence="8">Cytoplasm</location>
    </subcellularLocation>
</comment>
<dbReference type="PANTHER" id="PTHR21299">
    <property type="entry name" value="CYTIDYLATE KINASE/PANTOATE-BETA-ALANINE LIGASE"/>
    <property type="match status" value="1"/>
</dbReference>
<dbReference type="EC" id="6.3.2.1" evidence="8"/>
<feature type="active site" description="Proton donor" evidence="8">
    <location>
        <position position="49"/>
    </location>
</feature>
<dbReference type="Gene3D" id="3.30.1300.10">
    <property type="entry name" value="Pantoate-beta-alanine ligase, C-terminal domain"/>
    <property type="match status" value="1"/>
</dbReference>
<dbReference type="InterPro" id="IPR004821">
    <property type="entry name" value="Cyt_trans-like"/>
</dbReference>
<evidence type="ECO:0000313" key="9">
    <source>
        <dbReference type="EMBL" id="SHM40081.1"/>
    </source>
</evidence>
<dbReference type="FunFam" id="3.40.50.620:FF:000013">
    <property type="entry name" value="Pantothenate synthetase"/>
    <property type="match status" value="1"/>
</dbReference>
<dbReference type="GO" id="GO:0004592">
    <property type="term" value="F:pantoate-beta-alanine ligase activity"/>
    <property type="evidence" value="ECO:0007669"/>
    <property type="project" value="UniProtKB-UniRule"/>
</dbReference>
<feature type="binding site" evidence="8">
    <location>
        <position position="73"/>
    </location>
    <ligand>
        <name>(R)-pantoate</name>
        <dbReference type="ChEBI" id="CHEBI:15980"/>
    </ligand>
</feature>
<feature type="binding site" evidence="8">
    <location>
        <begin position="159"/>
        <end position="162"/>
    </location>
    <ligand>
        <name>ATP</name>
        <dbReference type="ChEBI" id="CHEBI:30616"/>
    </ligand>
</feature>
<dbReference type="GO" id="GO:0015940">
    <property type="term" value="P:pantothenate biosynthetic process"/>
    <property type="evidence" value="ECO:0007669"/>
    <property type="project" value="UniProtKB-UniRule"/>
</dbReference>
<feature type="binding site" evidence="8">
    <location>
        <position position="188"/>
    </location>
    <ligand>
        <name>ATP</name>
        <dbReference type="ChEBI" id="CHEBI:30616"/>
    </ligand>
</feature>
<keyword evidence="10" id="KW-1185">Reference proteome</keyword>